<evidence type="ECO:0000256" key="2">
    <source>
        <dbReference type="ARBA" id="ARBA00022801"/>
    </source>
</evidence>
<dbReference type="EMBL" id="JBHSTE010000003">
    <property type="protein sequence ID" value="MFC6333139.1"/>
    <property type="molecule type" value="Genomic_DNA"/>
</dbReference>
<feature type="domain" description="Nudix hydrolase" evidence="3">
    <location>
        <begin position="3"/>
        <end position="125"/>
    </location>
</feature>
<dbReference type="PROSITE" id="PS51462">
    <property type="entry name" value="NUDIX"/>
    <property type="match status" value="1"/>
</dbReference>
<keyword evidence="5" id="KW-1185">Reference proteome</keyword>
<keyword evidence="2" id="KW-0378">Hydrolase</keyword>
<dbReference type="InterPro" id="IPR015797">
    <property type="entry name" value="NUDIX_hydrolase-like_dom_sf"/>
</dbReference>
<evidence type="ECO:0000313" key="4">
    <source>
        <dbReference type="EMBL" id="MFC6333139.1"/>
    </source>
</evidence>
<evidence type="ECO:0000256" key="1">
    <source>
        <dbReference type="ARBA" id="ARBA00001946"/>
    </source>
</evidence>
<dbReference type="Proteomes" id="UP001596233">
    <property type="component" value="Unassembled WGS sequence"/>
</dbReference>
<accession>A0ABW1V3Z3</accession>
<name>A0ABW1V3Z3_9BACL</name>
<dbReference type="Gene3D" id="3.90.79.10">
    <property type="entry name" value="Nucleoside Triphosphate Pyrophosphohydrolase"/>
    <property type="match status" value="1"/>
</dbReference>
<comment type="cofactor">
    <cofactor evidence="1">
        <name>Mg(2+)</name>
        <dbReference type="ChEBI" id="CHEBI:18420"/>
    </cofactor>
</comment>
<sequence>MPRTHDASGIAIIDDQNRILLVHQNYKDKHWSLPGGIVEDNESVWDAARRELKEEISVEAGDIELSGIYYMSHRNGYIYVFKTREFSGELKVDGKEINEYGFFDIDNLPRPITNFTVERIRDAIENSKPVFKDQNIKDYTTLK</sequence>
<comment type="caution">
    <text evidence="4">The sequence shown here is derived from an EMBL/GenBank/DDBJ whole genome shotgun (WGS) entry which is preliminary data.</text>
</comment>
<evidence type="ECO:0000313" key="5">
    <source>
        <dbReference type="Proteomes" id="UP001596233"/>
    </source>
</evidence>
<protein>
    <submittedName>
        <fullName evidence="4">NUDIX domain-containing protein</fullName>
    </submittedName>
</protein>
<organism evidence="4 5">
    <name type="scientific">Paenibacillus septentrionalis</name>
    <dbReference type="NCBI Taxonomy" id="429342"/>
    <lineage>
        <taxon>Bacteria</taxon>
        <taxon>Bacillati</taxon>
        <taxon>Bacillota</taxon>
        <taxon>Bacilli</taxon>
        <taxon>Bacillales</taxon>
        <taxon>Paenibacillaceae</taxon>
        <taxon>Paenibacillus</taxon>
    </lineage>
</organism>
<dbReference type="RefSeq" id="WP_379234280.1">
    <property type="nucleotide sequence ID" value="NZ_JBHSTE010000003.1"/>
</dbReference>
<evidence type="ECO:0000259" key="3">
    <source>
        <dbReference type="PROSITE" id="PS51462"/>
    </source>
</evidence>
<dbReference type="Pfam" id="PF00293">
    <property type="entry name" value="NUDIX"/>
    <property type="match status" value="1"/>
</dbReference>
<dbReference type="SUPFAM" id="SSF55811">
    <property type="entry name" value="Nudix"/>
    <property type="match status" value="1"/>
</dbReference>
<dbReference type="PANTHER" id="PTHR43046:SF14">
    <property type="entry name" value="MUTT_NUDIX FAMILY PROTEIN"/>
    <property type="match status" value="1"/>
</dbReference>
<proteinExistence type="predicted"/>
<dbReference type="InterPro" id="IPR000086">
    <property type="entry name" value="NUDIX_hydrolase_dom"/>
</dbReference>
<reference evidence="5" key="1">
    <citation type="journal article" date="2019" name="Int. J. Syst. Evol. Microbiol.">
        <title>The Global Catalogue of Microorganisms (GCM) 10K type strain sequencing project: providing services to taxonomists for standard genome sequencing and annotation.</title>
        <authorList>
            <consortium name="The Broad Institute Genomics Platform"/>
            <consortium name="The Broad Institute Genome Sequencing Center for Infectious Disease"/>
            <person name="Wu L."/>
            <person name="Ma J."/>
        </authorList>
    </citation>
    <scope>NUCLEOTIDE SEQUENCE [LARGE SCALE GENOMIC DNA]</scope>
    <source>
        <strain evidence="5">PCU 280</strain>
    </source>
</reference>
<dbReference type="PANTHER" id="PTHR43046">
    <property type="entry name" value="GDP-MANNOSE MANNOSYL HYDROLASE"/>
    <property type="match status" value="1"/>
</dbReference>
<gene>
    <name evidence="4" type="ORF">ACFP56_10935</name>
</gene>